<organism evidence="3 4">
    <name type="scientific">Sphingomonas arantia</name>
    <dbReference type="NCBI Taxonomy" id="1460676"/>
    <lineage>
        <taxon>Bacteria</taxon>
        <taxon>Pseudomonadati</taxon>
        <taxon>Pseudomonadota</taxon>
        <taxon>Alphaproteobacteria</taxon>
        <taxon>Sphingomonadales</taxon>
        <taxon>Sphingomonadaceae</taxon>
        <taxon>Sphingomonas</taxon>
    </lineage>
</organism>
<protein>
    <recommendedName>
        <fullName evidence="5">J domain-containing protein</fullName>
    </recommendedName>
</protein>
<evidence type="ECO:0008006" key="5">
    <source>
        <dbReference type="Google" id="ProtNLM"/>
    </source>
</evidence>
<reference evidence="4" key="1">
    <citation type="journal article" date="2019" name="Int. J. Syst. Evol. Microbiol.">
        <title>The Global Catalogue of Microorganisms (GCM) 10K type strain sequencing project: providing services to taxonomists for standard genome sequencing and annotation.</title>
        <authorList>
            <consortium name="The Broad Institute Genomics Platform"/>
            <consortium name="The Broad Institute Genome Sequencing Center for Infectious Disease"/>
            <person name="Wu L."/>
            <person name="Ma J."/>
        </authorList>
    </citation>
    <scope>NUCLEOTIDE SEQUENCE [LARGE SCALE GENOMIC DNA]</scope>
    <source>
        <strain evidence="4">CGMCC 1.12702</strain>
    </source>
</reference>
<dbReference type="Proteomes" id="UP001597400">
    <property type="component" value="Unassembled WGS sequence"/>
</dbReference>
<keyword evidence="4" id="KW-1185">Reference proteome</keyword>
<comment type="caution">
    <text evidence="3">The sequence shown here is derived from an EMBL/GenBank/DDBJ whole genome shotgun (WGS) entry which is preliminary data.</text>
</comment>
<feature type="transmembrane region" description="Helical" evidence="2">
    <location>
        <begin position="316"/>
        <end position="342"/>
    </location>
</feature>
<evidence type="ECO:0000256" key="1">
    <source>
        <dbReference type="SAM" id="MobiDB-lite"/>
    </source>
</evidence>
<keyword evidence="2" id="KW-0812">Transmembrane</keyword>
<evidence type="ECO:0000256" key="2">
    <source>
        <dbReference type="SAM" id="Phobius"/>
    </source>
</evidence>
<accession>A0ABW4TSU1</accession>
<feature type="region of interest" description="Disordered" evidence="1">
    <location>
        <begin position="98"/>
        <end position="134"/>
    </location>
</feature>
<name>A0ABW4TSU1_9SPHN</name>
<keyword evidence="2" id="KW-0472">Membrane</keyword>
<proteinExistence type="predicted"/>
<evidence type="ECO:0000313" key="3">
    <source>
        <dbReference type="EMBL" id="MFD1949742.1"/>
    </source>
</evidence>
<sequence length="350" mass="38669">MTDAGHGYQGCFATLGIAPTGEVRAIKRAYAGILKTIDLAAEPDRFARLRAAYETALREVPYIEDEPGEPALALPPEPTPDADAIPAPAPATVRWNLRGTAPRHRLRNTTDPRADIDNATGSRDAPPAARMPPVLAPYRSGRPSAAPSDDDGEADAIAALLDDRTPDRPRLLDAAMRRFGWDMVGTDMGGFGPYESWFARLIEERARWDAIAPRQRRKPDKLLARIAAGPPDGSIADLYRWRRFAETREAFPLWTAFVAGNHRLEEWDTAAVQAPALKRWAARAPERPFRHLFIAYLLVNLISIPLHGMMRTSTLAFGFVILFSIVQTTIVILFAVSVGLAVGRRLRRKP</sequence>
<keyword evidence="2" id="KW-1133">Transmembrane helix</keyword>
<evidence type="ECO:0000313" key="4">
    <source>
        <dbReference type="Proteomes" id="UP001597400"/>
    </source>
</evidence>
<dbReference type="EMBL" id="JBHUGS010000001">
    <property type="protein sequence ID" value="MFD1949742.1"/>
    <property type="molecule type" value="Genomic_DNA"/>
</dbReference>
<gene>
    <name evidence="3" type="ORF">ACFSGX_03035</name>
</gene>
<feature type="transmembrane region" description="Helical" evidence="2">
    <location>
        <begin position="292"/>
        <end position="310"/>
    </location>
</feature>
<dbReference type="RefSeq" id="WP_380927373.1">
    <property type="nucleotide sequence ID" value="NZ_JBHUGS010000001.1"/>
</dbReference>